<feature type="domain" description="Peptidase M28" evidence="4">
    <location>
        <begin position="46"/>
        <end position="225"/>
    </location>
</feature>
<evidence type="ECO:0000313" key="6">
    <source>
        <dbReference type="Proteomes" id="UP000609346"/>
    </source>
</evidence>
<dbReference type="PANTHER" id="PTHR42994:SF2">
    <property type="entry name" value="PEPTIDASE"/>
    <property type="match status" value="1"/>
</dbReference>
<comment type="cofactor">
    <cofactor evidence="1">
        <name>Zn(2+)</name>
        <dbReference type="ChEBI" id="CHEBI:29105"/>
    </cofactor>
</comment>
<dbReference type="InterPro" id="IPR001261">
    <property type="entry name" value="ArgE/DapE_CS"/>
</dbReference>
<dbReference type="CDD" id="cd18669">
    <property type="entry name" value="M20_18_42"/>
    <property type="match status" value="1"/>
</dbReference>
<comment type="caution">
    <text evidence="5">The sequence shown here is derived from an EMBL/GenBank/DDBJ whole genome shotgun (WGS) entry which is preliminary data.</text>
</comment>
<keyword evidence="3" id="KW-0378">Hydrolase</keyword>
<evidence type="ECO:0000256" key="3">
    <source>
        <dbReference type="ARBA" id="ARBA00022801"/>
    </source>
</evidence>
<sequence>MRKLERDLYELLMITAPSGQERPVADYLIRRLRKQTERVECDHYGNVIAERIYGTGNGPTILLCAHMDTVWVDPARTILQDGDIWHSSTGPLGADDRAGIAIILAVLRSLARSGTFHGRVKLAFTREEEIGRLGSEQLSLAWLSGVDMSVVVDRRGSRDIVVRNSRMAFCDWGLASYWETVGSMSGMRGWRAVEGGLSDAVTFANYGIPSVNLSAGYAYEHTDQEYVNVRYCKDTVRLIVQSLANYATAQQTAGTNDLFNRVSVMEYNSP</sequence>
<reference evidence="5 6" key="1">
    <citation type="submission" date="2020-09" db="EMBL/GenBank/DDBJ databases">
        <title>Paenibacillus sp. strain PR3 16S rRNA gene Genome sequencing and assembly.</title>
        <authorList>
            <person name="Kim J."/>
        </authorList>
    </citation>
    <scope>NUCLEOTIDE SEQUENCE [LARGE SCALE GENOMIC DNA]</scope>
    <source>
        <strain evidence="5 6">PR3</strain>
    </source>
</reference>
<dbReference type="Proteomes" id="UP000609346">
    <property type="component" value="Unassembled WGS sequence"/>
</dbReference>
<dbReference type="PANTHER" id="PTHR42994">
    <property type="entry name" value="PEPTIDASE T"/>
    <property type="match status" value="1"/>
</dbReference>
<name>A0ABR8MYB6_9BACL</name>
<dbReference type="PROSITE" id="PS00758">
    <property type="entry name" value="ARGE_DAPE_CPG2_1"/>
    <property type="match status" value="1"/>
</dbReference>
<dbReference type="Pfam" id="PF04389">
    <property type="entry name" value="Peptidase_M28"/>
    <property type="match status" value="1"/>
</dbReference>
<proteinExistence type="predicted"/>
<dbReference type="InterPro" id="IPR007484">
    <property type="entry name" value="Peptidase_M28"/>
</dbReference>
<dbReference type="Gene3D" id="3.40.630.10">
    <property type="entry name" value="Zn peptidases"/>
    <property type="match status" value="1"/>
</dbReference>
<accession>A0ABR8MYB6</accession>
<evidence type="ECO:0000256" key="1">
    <source>
        <dbReference type="ARBA" id="ARBA00001947"/>
    </source>
</evidence>
<gene>
    <name evidence="5" type="ORF">H8B09_19405</name>
</gene>
<protein>
    <submittedName>
        <fullName evidence="5">M20/M25/M40 family metallo-hydrolase</fullName>
    </submittedName>
</protein>
<dbReference type="SUPFAM" id="SSF53187">
    <property type="entry name" value="Zn-dependent exopeptidases"/>
    <property type="match status" value="1"/>
</dbReference>
<keyword evidence="2" id="KW-0479">Metal-binding</keyword>
<evidence type="ECO:0000313" key="5">
    <source>
        <dbReference type="EMBL" id="MBD3920942.1"/>
    </source>
</evidence>
<dbReference type="EMBL" id="JACXZA010000005">
    <property type="protein sequence ID" value="MBD3920942.1"/>
    <property type="molecule type" value="Genomic_DNA"/>
</dbReference>
<keyword evidence="6" id="KW-1185">Reference proteome</keyword>
<evidence type="ECO:0000259" key="4">
    <source>
        <dbReference type="Pfam" id="PF04389"/>
    </source>
</evidence>
<organism evidence="5 6">
    <name type="scientific">Paenibacillus terricola</name>
    <dbReference type="NCBI Taxonomy" id="2763503"/>
    <lineage>
        <taxon>Bacteria</taxon>
        <taxon>Bacillati</taxon>
        <taxon>Bacillota</taxon>
        <taxon>Bacilli</taxon>
        <taxon>Bacillales</taxon>
        <taxon>Paenibacillaceae</taxon>
        <taxon>Paenibacillus</taxon>
    </lineage>
</organism>
<dbReference type="RefSeq" id="WP_191205252.1">
    <property type="nucleotide sequence ID" value="NZ_JACXZA010000005.1"/>
</dbReference>
<evidence type="ECO:0000256" key="2">
    <source>
        <dbReference type="ARBA" id="ARBA00022723"/>
    </source>
</evidence>